<organism evidence="2 3">
    <name type="scientific">Nocardioides cavernaquae</name>
    <dbReference type="NCBI Taxonomy" id="2321396"/>
    <lineage>
        <taxon>Bacteria</taxon>
        <taxon>Bacillati</taxon>
        <taxon>Actinomycetota</taxon>
        <taxon>Actinomycetes</taxon>
        <taxon>Propionibacteriales</taxon>
        <taxon>Nocardioidaceae</taxon>
        <taxon>Nocardioides</taxon>
    </lineage>
</organism>
<proteinExistence type="predicted"/>
<evidence type="ECO:0000313" key="3">
    <source>
        <dbReference type="Proteomes" id="UP000276542"/>
    </source>
</evidence>
<dbReference type="Proteomes" id="UP000276542">
    <property type="component" value="Unassembled WGS sequence"/>
</dbReference>
<protein>
    <submittedName>
        <fullName evidence="2">Uncharacterized protein</fullName>
    </submittedName>
</protein>
<sequence>MTIVAVDGTAEYRLHTLGIAGDQIIRTLLRADAEAKHTTGLEPPTAEGTTRYFKTVRFLREELVPLGWGVNDGKNFCRTVHPSHEFSIVTSSGDEATGVEIPGRVPRTKNPKGELTAIAVRQNADQGSLDLGEAFDEPTVEPAELENVWFLLQRVTPDYIYAELSLPVRMTDGMITEWEERILLPRISRHEPESNDATTVEEPPASDGDAYSVDVAMR</sequence>
<gene>
    <name evidence="2" type="ORF">D4739_15255</name>
</gene>
<accession>A0A3A5HC16</accession>
<dbReference type="OrthoDB" id="3422162at2"/>
<dbReference type="AlphaFoldDB" id="A0A3A5HC16"/>
<reference evidence="3" key="1">
    <citation type="submission" date="2018-09" db="EMBL/GenBank/DDBJ databases">
        <authorList>
            <person name="Zhu H."/>
        </authorList>
    </citation>
    <scope>NUCLEOTIDE SEQUENCE [LARGE SCALE GENOMIC DNA]</scope>
    <source>
        <strain evidence="3">K1W22B-1</strain>
    </source>
</reference>
<evidence type="ECO:0000256" key="1">
    <source>
        <dbReference type="SAM" id="MobiDB-lite"/>
    </source>
</evidence>
<feature type="region of interest" description="Disordered" evidence="1">
    <location>
        <begin position="189"/>
        <end position="218"/>
    </location>
</feature>
<comment type="caution">
    <text evidence="2">The sequence shown here is derived from an EMBL/GenBank/DDBJ whole genome shotgun (WGS) entry which is preliminary data.</text>
</comment>
<dbReference type="RefSeq" id="WP_120061403.1">
    <property type="nucleotide sequence ID" value="NZ_QYRP01000002.1"/>
</dbReference>
<evidence type="ECO:0000313" key="2">
    <source>
        <dbReference type="EMBL" id="RJS47438.1"/>
    </source>
</evidence>
<dbReference type="EMBL" id="QYRP01000002">
    <property type="protein sequence ID" value="RJS47438.1"/>
    <property type="molecule type" value="Genomic_DNA"/>
</dbReference>
<name>A0A3A5HC16_9ACTN</name>
<keyword evidence="3" id="KW-1185">Reference proteome</keyword>